<keyword evidence="2" id="KW-1185">Reference proteome</keyword>
<dbReference type="EMBL" id="JAHWGI010000970">
    <property type="protein sequence ID" value="KAK3919197.1"/>
    <property type="molecule type" value="Genomic_DNA"/>
</dbReference>
<evidence type="ECO:0000313" key="2">
    <source>
        <dbReference type="Proteomes" id="UP001219518"/>
    </source>
</evidence>
<comment type="caution">
    <text evidence="1">The sequence shown here is derived from an EMBL/GenBank/DDBJ whole genome shotgun (WGS) entry which is preliminary data.</text>
</comment>
<sequence>MNLGGRGYKTTLLKFLFFSSPKFGIDHCHLVGTGRLIATGVTLVLSHRQSDFNTKKAPHCQKMALTSYVQCQEMAMIIAKQITVW</sequence>
<reference evidence="1" key="2">
    <citation type="journal article" date="2023" name="BMC Genomics">
        <title>Pest status, molecular evolution, and epigenetic factors derived from the genome assembly of Frankliniella fusca, a thysanopteran phytovirus vector.</title>
        <authorList>
            <person name="Catto M.A."/>
            <person name="Labadie P.E."/>
            <person name="Jacobson A.L."/>
            <person name="Kennedy G.G."/>
            <person name="Srinivasan R."/>
            <person name="Hunt B.G."/>
        </authorList>
    </citation>
    <scope>NUCLEOTIDE SEQUENCE</scope>
    <source>
        <strain evidence="1">PL_HMW_Pooled</strain>
    </source>
</reference>
<feature type="non-terminal residue" evidence="1">
    <location>
        <position position="85"/>
    </location>
</feature>
<dbReference type="AlphaFoldDB" id="A0AAE1HDD5"/>
<accession>A0AAE1HDD5</accession>
<proteinExistence type="predicted"/>
<gene>
    <name evidence="1" type="ORF">KUF71_008346</name>
</gene>
<organism evidence="1 2">
    <name type="scientific">Frankliniella fusca</name>
    <dbReference type="NCBI Taxonomy" id="407009"/>
    <lineage>
        <taxon>Eukaryota</taxon>
        <taxon>Metazoa</taxon>
        <taxon>Ecdysozoa</taxon>
        <taxon>Arthropoda</taxon>
        <taxon>Hexapoda</taxon>
        <taxon>Insecta</taxon>
        <taxon>Pterygota</taxon>
        <taxon>Neoptera</taxon>
        <taxon>Paraneoptera</taxon>
        <taxon>Thysanoptera</taxon>
        <taxon>Terebrantia</taxon>
        <taxon>Thripoidea</taxon>
        <taxon>Thripidae</taxon>
        <taxon>Frankliniella</taxon>
    </lineage>
</organism>
<reference evidence="1" key="1">
    <citation type="submission" date="2021-07" db="EMBL/GenBank/DDBJ databases">
        <authorList>
            <person name="Catto M.A."/>
            <person name="Jacobson A."/>
            <person name="Kennedy G."/>
            <person name="Labadie P."/>
            <person name="Hunt B.G."/>
            <person name="Srinivasan R."/>
        </authorList>
    </citation>
    <scope>NUCLEOTIDE SEQUENCE</scope>
    <source>
        <strain evidence="1">PL_HMW_Pooled</strain>
        <tissue evidence="1">Head</tissue>
    </source>
</reference>
<dbReference type="Proteomes" id="UP001219518">
    <property type="component" value="Unassembled WGS sequence"/>
</dbReference>
<name>A0AAE1HDD5_9NEOP</name>
<protein>
    <submittedName>
        <fullName evidence="1">Alpha-(1,3)-fucosyltransferase 7</fullName>
    </submittedName>
</protein>
<evidence type="ECO:0000313" key="1">
    <source>
        <dbReference type="EMBL" id="KAK3919197.1"/>
    </source>
</evidence>